<accession>A0AAV7WGQ3</accession>
<feature type="region of interest" description="Disordered" evidence="1">
    <location>
        <begin position="1"/>
        <end position="21"/>
    </location>
</feature>
<comment type="caution">
    <text evidence="2">The sequence shown here is derived from an EMBL/GenBank/DDBJ whole genome shotgun (WGS) entry which is preliminary data.</text>
</comment>
<evidence type="ECO:0000256" key="1">
    <source>
        <dbReference type="SAM" id="MobiDB-lite"/>
    </source>
</evidence>
<sequence length="96" mass="10884">MPPWLPRLSRTPDAPGGPCQPQLLRQPDRVVWLPEGATLPPQLLQLRPCRVSSDNEMLQPARQCTKMMDKMTSYRPATSRYVTSIKMVAGSLNYLF</sequence>
<dbReference type="EMBL" id="JANPWB010000001">
    <property type="protein sequence ID" value="KAJ1213228.1"/>
    <property type="molecule type" value="Genomic_DNA"/>
</dbReference>
<protein>
    <submittedName>
        <fullName evidence="2">Uncharacterized protein</fullName>
    </submittedName>
</protein>
<evidence type="ECO:0000313" key="3">
    <source>
        <dbReference type="Proteomes" id="UP001066276"/>
    </source>
</evidence>
<dbReference type="AlphaFoldDB" id="A0AAV7WGQ3"/>
<name>A0AAV7WGQ3_PLEWA</name>
<evidence type="ECO:0000313" key="2">
    <source>
        <dbReference type="EMBL" id="KAJ1213228.1"/>
    </source>
</evidence>
<dbReference type="Proteomes" id="UP001066276">
    <property type="component" value="Chromosome 1_1"/>
</dbReference>
<gene>
    <name evidence="2" type="ORF">NDU88_000866</name>
</gene>
<reference evidence="2" key="1">
    <citation type="journal article" date="2022" name="bioRxiv">
        <title>Sequencing and chromosome-scale assembly of the giantPleurodeles waltlgenome.</title>
        <authorList>
            <person name="Brown T."/>
            <person name="Elewa A."/>
            <person name="Iarovenko S."/>
            <person name="Subramanian E."/>
            <person name="Araus A.J."/>
            <person name="Petzold A."/>
            <person name="Susuki M."/>
            <person name="Suzuki K.-i.T."/>
            <person name="Hayashi T."/>
            <person name="Toyoda A."/>
            <person name="Oliveira C."/>
            <person name="Osipova E."/>
            <person name="Leigh N.D."/>
            <person name="Simon A."/>
            <person name="Yun M.H."/>
        </authorList>
    </citation>
    <scope>NUCLEOTIDE SEQUENCE</scope>
    <source>
        <strain evidence="2">20211129_DDA</strain>
        <tissue evidence="2">Liver</tissue>
    </source>
</reference>
<proteinExistence type="predicted"/>
<keyword evidence="3" id="KW-1185">Reference proteome</keyword>
<organism evidence="2 3">
    <name type="scientific">Pleurodeles waltl</name>
    <name type="common">Iberian ribbed newt</name>
    <dbReference type="NCBI Taxonomy" id="8319"/>
    <lineage>
        <taxon>Eukaryota</taxon>
        <taxon>Metazoa</taxon>
        <taxon>Chordata</taxon>
        <taxon>Craniata</taxon>
        <taxon>Vertebrata</taxon>
        <taxon>Euteleostomi</taxon>
        <taxon>Amphibia</taxon>
        <taxon>Batrachia</taxon>
        <taxon>Caudata</taxon>
        <taxon>Salamandroidea</taxon>
        <taxon>Salamandridae</taxon>
        <taxon>Pleurodelinae</taxon>
        <taxon>Pleurodeles</taxon>
    </lineage>
</organism>